<evidence type="ECO:0000313" key="1">
    <source>
        <dbReference type="EMBL" id="GFS72857.1"/>
    </source>
</evidence>
<dbReference type="InterPro" id="IPR038765">
    <property type="entry name" value="Papain-like_cys_pep_sf"/>
</dbReference>
<keyword evidence="2" id="KW-1185">Reference proteome</keyword>
<comment type="caution">
    <text evidence="1">The sequence shown here is derived from an EMBL/GenBank/DDBJ whole genome shotgun (WGS) entry which is preliminary data.</text>
</comment>
<dbReference type="OrthoDB" id="6429004at2759"/>
<dbReference type="AlphaFoldDB" id="A0A8X6MQS6"/>
<gene>
    <name evidence="1" type="primary">AVEN_200179_1</name>
    <name evidence="1" type="ORF">NPIL_3781</name>
</gene>
<dbReference type="Proteomes" id="UP000887013">
    <property type="component" value="Unassembled WGS sequence"/>
</dbReference>
<dbReference type="SUPFAM" id="SSF54001">
    <property type="entry name" value="Cysteine proteinases"/>
    <property type="match status" value="1"/>
</dbReference>
<evidence type="ECO:0000313" key="2">
    <source>
        <dbReference type="Proteomes" id="UP000887013"/>
    </source>
</evidence>
<dbReference type="Gene3D" id="3.40.395.10">
    <property type="entry name" value="Adenoviral Proteinase, Chain A"/>
    <property type="match status" value="1"/>
</dbReference>
<dbReference type="EMBL" id="BMAW01049865">
    <property type="protein sequence ID" value="GFS72857.1"/>
    <property type="molecule type" value="Genomic_DNA"/>
</dbReference>
<reference evidence="1" key="1">
    <citation type="submission" date="2020-08" db="EMBL/GenBank/DDBJ databases">
        <title>Multicomponent nature underlies the extraordinary mechanical properties of spider dragline silk.</title>
        <authorList>
            <person name="Kono N."/>
            <person name="Nakamura H."/>
            <person name="Mori M."/>
            <person name="Yoshida Y."/>
            <person name="Ohtoshi R."/>
            <person name="Malay A.D."/>
            <person name="Moran D.A.P."/>
            <person name="Tomita M."/>
            <person name="Numata K."/>
            <person name="Arakawa K."/>
        </authorList>
    </citation>
    <scope>NUCLEOTIDE SEQUENCE</scope>
</reference>
<sequence length="181" mass="20961">MSKFTPGYLGSTCERVTMKGLSTLEVSSYLKFCPVTRHIFKGVYAADYIPNLRPYNEAAIVVNTDISTGKGVHWLALYYKNGKLEFFDSFGRGPEYFQPHISKYVRNYPHVEYERTRLQIRDDLMCGYYSIFYILKRSFGISSMDIFNHLQNIENSSERDHFVSEFLTNNILSFKPPGNNG</sequence>
<proteinExistence type="predicted"/>
<organism evidence="1 2">
    <name type="scientific">Nephila pilipes</name>
    <name type="common">Giant wood spider</name>
    <name type="synonym">Nephila maculata</name>
    <dbReference type="NCBI Taxonomy" id="299642"/>
    <lineage>
        <taxon>Eukaryota</taxon>
        <taxon>Metazoa</taxon>
        <taxon>Ecdysozoa</taxon>
        <taxon>Arthropoda</taxon>
        <taxon>Chelicerata</taxon>
        <taxon>Arachnida</taxon>
        <taxon>Araneae</taxon>
        <taxon>Araneomorphae</taxon>
        <taxon>Entelegynae</taxon>
        <taxon>Araneoidea</taxon>
        <taxon>Nephilidae</taxon>
        <taxon>Nephila</taxon>
    </lineage>
</organism>
<name>A0A8X6MQS6_NEPPI</name>
<protein>
    <submittedName>
        <fullName evidence="1">Uncharacterized protein</fullName>
    </submittedName>
</protein>
<accession>A0A8X6MQS6</accession>